<evidence type="ECO:0000313" key="6">
    <source>
        <dbReference type="EMBL" id="WBO69029.1"/>
    </source>
</evidence>
<reference evidence="6 7" key="1">
    <citation type="submission" date="2022-12" db="EMBL/GenBank/DDBJ databases">
        <authorList>
            <person name="Mo P."/>
        </authorList>
    </citation>
    <scope>NUCLEOTIDE SEQUENCE [LARGE SCALE GENOMIC DNA]</scope>
    <source>
        <strain evidence="6 7">HUAS 2-6</strain>
    </source>
</reference>
<evidence type="ECO:0000256" key="1">
    <source>
        <dbReference type="ARBA" id="ARBA00004496"/>
    </source>
</evidence>
<evidence type="ECO:0000256" key="4">
    <source>
        <dbReference type="ARBA" id="ARBA00022803"/>
    </source>
</evidence>
<dbReference type="PANTHER" id="PTHR46630">
    <property type="entry name" value="TETRATRICOPEPTIDE REPEAT PROTEIN 29"/>
    <property type="match status" value="1"/>
</dbReference>
<keyword evidence="2" id="KW-0963">Cytoplasm</keyword>
<dbReference type="InterPro" id="IPR011990">
    <property type="entry name" value="TPR-like_helical_dom_sf"/>
</dbReference>
<dbReference type="SMART" id="SM00028">
    <property type="entry name" value="TPR"/>
    <property type="match status" value="3"/>
</dbReference>
<accession>A0ABY7PGN4</accession>
<dbReference type="InterPro" id="IPR019734">
    <property type="entry name" value="TPR_rpt"/>
</dbReference>
<dbReference type="EMBL" id="CP115300">
    <property type="protein sequence ID" value="WBO69029.1"/>
    <property type="molecule type" value="Genomic_DNA"/>
</dbReference>
<comment type="similarity">
    <text evidence="5">Belongs to the Rap family.</text>
</comment>
<dbReference type="InterPro" id="IPR051476">
    <property type="entry name" value="Bac_ResReg_Asp_Phosphatase"/>
</dbReference>
<dbReference type="Gene3D" id="1.25.40.10">
    <property type="entry name" value="Tetratricopeptide repeat domain"/>
    <property type="match status" value="1"/>
</dbReference>
<keyword evidence="7" id="KW-1185">Reference proteome</keyword>
<comment type="subcellular location">
    <subcellularLocation>
        <location evidence="1">Cytoplasm</location>
    </subcellularLocation>
</comment>
<keyword evidence="4" id="KW-0802">TPR repeat</keyword>
<sequence>MPTPTPACSGSCRSTRPDISTEAATHLTGTNADETNVEVVLQDLARAHLVEPGQIWGRWRLHDLVRLYADDQGHACGDKDWRDHAQARLFGHYEETAQAANTHLSTGPGTGTPRFTGRADALVWLDAERDNLIATATTAHSLGHPITSAKLAFTLAQYLSQRRAFTDLINVTATALTIMRETGDRPNEAHALSNLGSALHDERRFAKAIDAHTQSLAICREIGDRHGEGVALHNLALAQQAVQQFTEAIETHTQAAAIYRKIGDQHREAHALNMLGGALWAARRFDDAITVHSAAAVVYRDIDEDGGEATALTLAALAHTERCLRLQRTTRQQKKAES</sequence>
<organism evidence="6 7">
    <name type="scientific">Streptomyces camelliae</name>
    <dbReference type="NCBI Taxonomy" id="3004093"/>
    <lineage>
        <taxon>Bacteria</taxon>
        <taxon>Bacillati</taxon>
        <taxon>Actinomycetota</taxon>
        <taxon>Actinomycetes</taxon>
        <taxon>Kitasatosporales</taxon>
        <taxon>Streptomycetaceae</taxon>
        <taxon>Streptomyces</taxon>
    </lineage>
</organism>
<dbReference type="PANTHER" id="PTHR46630:SF1">
    <property type="entry name" value="TETRATRICOPEPTIDE REPEAT PROTEIN 29"/>
    <property type="match status" value="1"/>
</dbReference>
<evidence type="ECO:0000256" key="2">
    <source>
        <dbReference type="ARBA" id="ARBA00022490"/>
    </source>
</evidence>
<proteinExistence type="inferred from homology"/>
<protein>
    <submittedName>
        <fullName evidence="6">Tetratricopeptide repeat protein</fullName>
    </submittedName>
</protein>
<dbReference type="RefSeq" id="WP_270086246.1">
    <property type="nucleotide sequence ID" value="NZ_CP115300.1"/>
</dbReference>
<dbReference type="Proteomes" id="UP001212326">
    <property type="component" value="Chromosome"/>
</dbReference>
<dbReference type="SUPFAM" id="SSF48452">
    <property type="entry name" value="TPR-like"/>
    <property type="match status" value="1"/>
</dbReference>
<keyword evidence="3" id="KW-0677">Repeat</keyword>
<evidence type="ECO:0000313" key="7">
    <source>
        <dbReference type="Proteomes" id="UP001212326"/>
    </source>
</evidence>
<dbReference type="Pfam" id="PF13424">
    <property type="entry name" value="TPR_12"/>
    <property type="match status" value="1"/>
</dbReference>
<evidence type="ECO:0000256" key="5">
    <source>
        <dbReference type="ARBA" id="ARBA00038253"/>
    </source>
</evidence>
<evidence type="ECO:0000256" key="3">
    <source>
        <dbReference type="ARBA" id="ARBA00022737"/>
    </source>
</evidence>
<gene>
    <name evidence="6" type="ORF">O1G22_42865</name>
</gene>
<name>A0ABY7PGN4_9ACTN</name>